<dbReference type="GO" id="GO:0016020">
    <property type="term" value="C:membrane"/>
    <property type="evidence" value="ECO:0007669"/>
    <property type="project" value="GOC"/>
</dbReference>
<dbReference type="OMA" id="VMFDQLF"/>
<proteinExistence type="inferred from homology"/>
<dbReference type="AlphaFoldDB" id="A0A1R3IV81"/>
<dbReference type="InterPro" id="IPR050154">
    <property type="entry name" value="UbiB_kinase"/>
</dbReference>
<sequence>MQQTEAAPKVGVNGRAVKMVPASEVVKRKAPATSKVEKVNGVQKVNGASIVRKDNGAALMKMPKSRFSTELPPLEELKVLPSDENFSWADENYNTLQRSIDVWSFVLSLRVRVLLDNAKWAYAGGFTEDKQKKRRRKTASWLRECVLQLGPTFIKLGQLSSTRSDLFPREFVDELAKLQDKVPAFSPEKARRYIESELGASINILFKEFEDQPIAAASLGQVHRAILHNGEKVVVKVQRPGLRKLFDIDLRNLKLIAEYFQNSESLGGPSRDWVGIYEECSTILYQEIDYINEGKNADRFRRDFRNVKWVRVPTVFWDYTSIKVLTLEYVPGIKINQLNALDSRGYDRSRISSRAIEAYLIQASKILRTGFFHADPHPGNLAIDVDESIIYYDFGMMGEIKSFTRERLLELFYAVYEKDAKKYNEDIEIFIRSEVMQSLIDLGALQPTGDLSSVRRSVQFFLDNLLEQKPDQETTLAAIGEDLFAIAQDQPFRFPSTFTFVLRAFSTLEGIGYILDPKFSFAKIAAPYAQELLDVRQSQRTGPQLVQEIRKQADDARSYTMAMPYRVQRIEEFVKQLEAGDLKLRVRVLESERAARKATILQMATIYTVGGGTLLNLGVTFSNQGSQMIANGSFLGAGDKIPPSYNTQITISIFILHLELTSSHIHG</sequence>
<dbReference type="EMBL" id="AWWV01009450">
    <property type="protein sequence ID" value="OMO86491.1"/>
    <property type="molecule type" value="Genomic_DNA"/>
</dbReference>
<gene>
    <name evidence="3" type="ORF">CCACVL1_09590</name>
</gene>
<comment type="caution">
    <text evidence="3">The sequence shown here is derived from an EMBL/GenBank/DDBJ whole genome shotgun (WGS) entry which is preliminary data.</text>
</comment>
<evidence type="ECO:0000313" key="4">
    <source>
        <dbReference type="Proteomes" id="UP000188268"/>
    </source>
</evidence>
<dbReference type="Pfam" id="PF03109">
    <property type="entry name" value="ABC1"/>
    <property type="match status" value="1"/>
</dbReference>
<dbReference type="OrthoDB" id="427480at2759"/>
<dbReference type="InterPro" id="IPR004147">
    <property type="entry name" value="ABC1_dom"/>
</dbReference>
<dbReference type="InterPro" id="IPR011009">
    <property type="entry name" value="Kinase-like_dom_sf"/>
</dbReference>
<feature type="domain" description="ABC1 atypical kinase-like" evidence="2">
    <location>
        <begin position="177"/>
        <end position="425"/>
    </location>
</feature>
<evidence type="ECO:0000259" key="2">
    <source>
        <dbReference type="Pfam" id="PF03109"/>
    </source>
</evidence>
<dbReference type="PANTHER" id="PTHR10566">
    <property type="entry name" value="CHAPERONE-ACTIVITY OF BC1 COMPLEX CABC1 -RELATED"/>
    <property type="match status" value="1"/>
</dbReference>
<protein>
    <recommendedName>
        <fullName evidence="2">ABC1 atypical kinase-like domain-containing protein</fullName>
    </recommendedName>
</protein>
<dbReference type="Gramene" id="OMO86491">
    <property type="protein sequence ID" value="OMO86491"/>
    <property type="gene ID" value="CCACVL1_09590"/>
</dbReference>
<dbReference type="GO" id="GO:1901031">
    <property type="term" value="P:regulation of response to reactive oxygen species"/>
    <property type="evidence" value="ECO:0007669"/>
    <property type="project" value="TreeGrafter"/>
</dbReference>
<dbReference type="PANTHER" id="PTHR10566:SF113">
    <property type="entry name" value="PROTEIN ACTIVITY OF BC1 COMPLEX KINASE 7, CHLOROPLASTIC"/>
    <property type="match status" value="1"/>
</dbReference>
<comment type="similarity">
    <text evidence="1">Belongs to the protein kinase superfamily. ADCK protein kinase family.</text>
</comment>
<reference evidence="3 4" key="1">
    <citation type="submission" date="2013-09" db="EMBL/GenBank/DDBJ databases">
        <title>Corchorus capsularis genome sequencing.</title>
        <authorList>
            <person name="Alam M."/>
            <person name="Haque M.S."/>
            <person name="Islam M.S."/>
            <person name="Emdad E.M."/>
            <person name="Islam M.M."/>
            <person name="Ahmed B."/>
            <person name="Halim A."/>
            <person name="Hossen Q.M.M."/>
            <person name="Hossain M.Z."/>
            <person name="Ahmed R."/>
            <person name="Khan M.M."/>
            <person name="Islam R."/>
            <person name="Rashid M.M."/>
            <person name="Khan S.A."/>
            <person name="Rahman M.S."/>
            <person name="Alam M."/>
        </authorList>
    </citation>
    <scope>NUCLEOTIDE SEQUENCE [LARGE SCALE GENOMIC DNA]</scope>
    <source>
        <strain evidence="4">cv. CVL-1</strain>
        <tissue evidence="3">Whole seedling</tissue>
    </source>
</reference>
<dbReference type="CDD" id="cd05121">
    <property type="entry name" value="ABC1_ADCK3-like"/>
    <property type="match status" value="1"/>
</dbReference>
<organism evidence="3 4">
    <name type="scientific">Corchorus capsularis</name>
    <name type="common">Jute</name>
    <dbReference type="NCBI Taxonomy" id="210143"/>
    <lineage>
        <taxon>Eukaryota</taxon>
        <taxon>Viridiplantae</taxon>
        <taxon>Streptophyta</taxon>
        <taxon>Embryophyta</taxon>
        <taxon>Tracheophyta</taxon>
        <taxon>Spermatophyta</taxon>
        <taxon>Magnoliopsida</taxon>
        <taxon>eudicotyledons</taxon>
        <taxon>Gunneridae</taxon>
        <taxon>Pentapetalae</taxon>
        <taxon>rosids</taxon>
        <taxon>malvids</taxon>
        <taxon>Malvales</taxon>
        <taxon>Malvaceae</taxon>
        <taxon>Grewioideae</taxon>
        <taxon>Apeibeae</taxon>
        <taxon>Corchorus</taxon>
    </lineage>
</organism>
<evidence type="ECO:0000313" key="3">
    <source>
        <dbReference type="EMBL" id="OMO86491.1"/>
    </source>
</evidence>
<dbReference type="Proteomes" id="UP000188268">
    <property type="component" value="Unassembled WGS sequence"/>
</dbReference>
<dbReference type="SUPFAM" id="SSF56112">
    <property type="entry name" value="Protein kinase-like (PK-like)"/>
    <property type="match status" value="1"/>
</dbReference>
<accession>A0A1R3IV81</accession>
<name>A0A1R3IV81_COCAP</name>
<keyword evidence="4" id="KW-1185">Reference proteome</keyword>
<dbReference type="STRING" id="210143.A0A1R3IV81"/>
<evidence type="ECO:0000256" key="1">
    <source>
        <dbReference type="ARBA" id="ARBA00009670"/>
    </source>
</evidence>
<dbReference type="GO" id="GO:0046467">
    <property type="term" value="P:membrane lipid biosynthetic process"/>
    <property type="evidence" value="ECO:0007669"/>
    <property type="project" value="TreeGrafter"/>
</dbReference>